<evidence type="ECO:0000256" key="4">
    <source>
        <dbReference type="ARBA" id="ARBA00022729"/>
    </source>
</evidence>
<evidence type="ECO:0000256" key="25">
    <source>
        <dbReference type="SAM" id="MobiDB-lite"/>
    </source>
</evidence>
<feature type="transmembrane region" description="Helical" evidence="24">
    <location>
        <begin position="811"/>
        <end position="834"/>
    </location>
</feature>
<dbReference type="SUPFAM" id="SSF53850">
    <property type="entry name" value="Periplasmic binding protein-like II"/>
    <property type="match status" value="1"/>
</dbReference>
<feature type="domain" description="Ionotropic glutamate receptor L-glutamate and glycine-binding" evidence="27">
    <location>
        <begin position="433"/>
        <end position="493"/>
    </location>
</feature>
<organism evidence="28 29">
    <name type="scientific">Amphiprion percula</name>
    <name type="common">Orange clownfish</name>
    <name type="synonym">Lutjanus percula</name>
    <dbReference type="NCBI Taxonomy" id="161767"/>
    <lineage>
        <taxon>Eukaryota</taxon>
        <taxon>Metazoa</taxon>
        <taxon>Chordata</taxon>
        <taxon>Craniata</taxon>
        <taxon>Vertebrata</taxon>
        <taxon>Euteleostomi</taxon>
        <taxon>Actinopterygii</taxon>
        <taxon>Neopterygii</taxon>
        <taxon>Teleostei</taxon>
        <taxon>Neoteleostei</taxon>
        <taxon>Acanthomorphata</taxon>
        <taxon>Ovalentaria</taxon>
        <taxon>Pomacentridae</taxon>
        <taxon>Amphiprion</taxon>
    </lineage>
</organism>
<evidence type="ECO:0000256" key="21">
    <source>
        <dbReference type="PIRSR" id="PIRSR601508-1"/>
    </source>
</evidence>
<dbReference type="CDD" id="cd13718">
    <property type="entry name" value="PBP2_iGluR_NMDA_Nr2"/>
    <property type="match status" value="1"/>
</dbReference>
<keyword evidence="3 24" id="KW-0812">Transmembrane</keyword>
<evidence type="ECO:0000256" key="3">
    <source>
        <dbReference type="ARBA" id="ARBA00022692"/>
    </source>
</evidence>
<dbReference type="Gene3D" id="3.40.190.10">
    <property type="entry name" value="Periplasmic binding protein-like II"/>
    <property type="match status" value="3"/>
</dbReference>
<dbReference type="SMART" id="SM00079">
    <property type="entry name" value="PBPe"/>
    <property type="match status" value="1"/>
</dbReference>
<evidence type="ECO:0000256" key="17">
    <source>
        <dbReference type="ARBA" id="ARBA00034104"/>
    </source>
</evidence>
<evidence type="ECO:0000256" key="9">
    <source>
        <dbReference type="ARBA" id="ARBA00023065"/>
    </source>
</evidence>
<sequence length="1372" mass="151523">MMGVVGWMLLLLSQMMVPVASQKPPGLSVGVIMGQTRPVSDQEVRPPRRADDALDVAVVTLRINQTDPKSVITQVCELLSRTRLHGIVFADGTDQEAIAQILDFLSVQTQLPVLGVHGGSSMIMADKDEKSTFFQFGAALQQEALLMLAIMEEYDWHVFSIVTSKFPGYQDFISTLRVTVDHSFVRWDLQSVVTLDAVDGDPNSKSHIALKRIQSPVILLYCSKDEALYILEEARSLGLIGAGYIWIVSSLTTGNPDFTPEVFPLGMISVSYDDWEYPLETRVRDGVGIISSAATSMLREKGELPEAQSSCYSTASDRSPGKLPPSALRRHMMHVWNDGRDLSFTPDGYQANPKLVVIVLNSERKWEKMGRWENGTLALMFPVWPRYNSYGDEDADENHLSIVTLEEKPFVIVDNVDILTGTCMRNSVPCRKHVKNTSGGAYIKQCCKGFCIDILKKIARNVKFTYDLYLVTNGKHGKKINNVWNGMVGEVVYKKAVMAVGSLTINEERSEVIDFSVPFVETGISVMVSRSNGTVSPSAFLEPFSASVWVMMFVMLLIVTAIAVFLFEFVSPLGFNRNLAQGKDPHGPSFTIGKAIWLLWGLVFNNSVPVQNPKGTTSKFIVSVWAFFAVIFLASYTANLAAFMIQEEFVDQVTGLSDKKFQSPYSYSPPFRFGTVPNGSTERNIRKNYPDMHQYMTKYHQSGVQDALVSLKTGKLDAFIYDAAVLNYMAGRDDGCKLVTIGSGYIFATTGYGIALQKGSYWKRLVDLAILGIIGDGEMEELEAQWLTGICHNEKNEVMSSQLDVDNMAGVFYMLATAMGLSILTFISEHLFYWRLRYCFTGVCSGRPGLLFTISRGIWSCIHGVHIDMKKKAPELDFSPQANMLHLLKSAKSIALSSPKRNTVLLCISPCLLGNSLHSLPQKGPGLYSNAAGPQGFLSLSGRHKNLLNNAAPFPGQQKVPAHQTSPNKPQLSITNDNGQTRLAGPTGPACSASKPRALWKKSVETLKTQPTVISPGPSPAPASGPGPPTMKSQRYLPEEPPHSDISECSSRPPSHKDSDSMASDDHSYPPDLFPPDSTYSHTHTHSHQADAPILQLSASLLHHSHSAEADLHSLKDKKYSTYTHSQGSQGVRPGHCRSCLTKLSGYSGLYTVRSPQARCDACAHLGNLYDISEDHLHSHYSHTHPHSGDMFTHYLPQSELGLHLQLSRQHSYENVLPDGIPERQSQPRSPPSPSPSHHHSLDAPMPLPRRSKSLFPDRPSHNPFLQSAPGTAQRDPASQAAMRMPQRSSAHELYKQRLPMSLTLGNHGNHHINQHVDQQVFYPQQEPPVVAYMVPPAASQPMSYVTAPRASSAGSNRPRLYRRMPSIESDV</sequence>
<accession>A0A3P8U3Z6</accession>
<evidence type="ECO:0000256" key="11">
    <source>
        <dbReference type="ARBA" id="ARBA00023157"/>
    </source>
</evidence>
<evidence type="ECO:0000259" key="27">
    <source>
        <dbReference type="SMART" id="SM00918"/>
    </source>
</evidence>
<name>A0A3P8U3Z6_AMPPE</name>
<keyword evidence="15 24" id="KW-1071">Ligand-gated ion channel</keyword>
<dbReference type="STRING" id="161767.ENSAPEP00000032059"/>
<dbReference type="GO" id="GO:0017146">
    <property type="term" value="C:NMDA selective glutamate receptor complex"/>
    <property type="evidence" value="ECO:0007669"/>
    <property type="project" value="UniProtKB-ARBA"/>
</dbReference>
<evidence type="ECO:0000256" key="8">
    <source>
        <dbReference type="ARBA" id="ARBA00023018"/>
    </source>
</evidence>
<feature type="compositionally biased region" description="Polar residues" evidence="25">
    <location>
        <begin position="963"/>
        <end position="981"/>
    </location>
</feature>
<evidence type="ECO:0000256" key="1">
    <source>
        <dbReference type="ARBA" id="ARBA00022448"/>
    </source>
</evidence>
<feature type="compositionally biased region" description="Basic and acidic residues" evidence="25">
    <location>
        <begin position="1055"/>
        <end position="1069"/>
    </location>
</feature>
<dbReference type="Pfam" id="PF10613">
    <property type="entry name" value="Lig_chan-Glu_bd"/>
    <property type="match status" value="1"/>
</dbReference>
<keyword evidence="6" id="KW-0460">Magnesium</keyword>
<keyword evidence="16 24" id="KW-0407">Ion channel</keyword>
<dbReference type="Pfam" id="PF01094">
    <property type="entry name" value="ANF_receptor"/>
    <property type="match status" value="1"/>
</dbReference>
<comment type="catalytic activity">
    <reaction evidence="18">
        <text>K(+)(in) = K(+)(out)</text>
        <dbReference type="Rhea" id="RHEA:29463"/>
        <dbReference type="ChEBI" id="CHEBI:29103"/>
    </reaction>
</comment>
<keyword evidence="7 24" id="KW-1133">Transmembrane helix</keyword>
<dbReference type="InterPro" id="IPR001508">
    <property type="entry name" value="Iono_Glu_rcpt_met"/>
</dbReference>
<dbReference type="Pfam" id="PF10565">
    <property type="entry name" value="NMDAR2_C"/>
    <property type="match status" value="2"/>
</dbReference>
<dbReference type="PRINTS" id="PR00177">
    <property type="entry name" value="NMDARECEPTOR"/>
</dbReference>
<dbReference type="InterPro" id="IPR015683">
    <property type="entry name" value="Ionotropic_Glu_rcpt"/>
</dbReference>
<dbReference type="GeneTree" id="ENSGT00940000156222"/>
<keyword evidence="29" id="KW-1185">Reference proteome</keyword>
<evidence type="ECO:0000256" key="20">
    <source>
        <dbReference type="ARBA" id="ARBA00036634"/>
    </source>
</evidence>
<evidence type="ECO:0000256" key="18">
    <source>
        <dbReference type="ARBA" id="ARBA00034430"/>
    </source>
</evidence>
<keyword evidence="10 24" id="KW-0472">Membrane</keyword>
<feature type="region of interest" description="Disordered" evidence="25">
    <location>
        <begin position="1010"/>
        <end position="1089"/>
    </location>
</feature>
<evidence type="ECO:0000256" key="24">
    <source>
        <dbReference type="RuleBase" id="RU367118"/>
    </source>
</evidence>
<keyword evidence="5" id="KW-0106">Calcium</keyword>
<feature type="chain" id="PRO_5027165039" description="Glutamate receptor" evidence="24">
    <location>
        <begin position="23"/>
        <end position="1372"/>
    </location>
</feature>
<keyword evidence="12 24" id="KW-0675">Receptor</keyword>
<feature type="region of interest" description="Disordered" evidence="25">
    <location>
        <begin position="948"/>
        <end position="997"/>
    </location>
</feature>
<dbReference type="FunFam" id="3.40.190.10:FF:000007">
    <property type="entry name" value="Putative glutamate receptor ionotropic NMDA 2B"/>
    <property type="match status" value="1"/>
</dbReference>
<dbReference type="GO" id="GO:0045211">
    <property type="term" value="C:postsynaptic membrane"/>
    <property type="evidence" value="ECO:0007669"/>
    <property type="project" value="UniProtKB-SubCell"/>
</dbReference>
<keyword evidence="1 24" id="KW-0813">Transport</keyword>
<dbReference type="InterPro" id="IPR019594">
    <property type="entry name" value="Glu/Gly-bd"/>
</dbReference>
<protein>
    <recommendedName>
        <fullName evidence="24">Glutamate receptor</fullName>
    </recommendedName>
</protein>
<evidence type="ECO:0000256" key="6">
    <source>
        <dbReference type="ARBA" id="ARBA00022842"/>
    </source>
</evidence>
<keyword evidence="13" id="KW-0325">Glycoprotein</keyword>
<keyword evidence="9 24" id="KW-0406">Ion transport</keyword>
<keyword evidence="11 23" id="KW-1015">Disulfide bond</keyword>
<evidence type="ECO:0000256" key="15">
    <source>
        <dbReference type="ARBA" id="ARBA00023286"/>
    </source>
</evidence>
<evidence type="ECO:0000313" key="29">
    <source>
        <dbReference type="Proteomes" id="UP000265080"/>
    </source>
</evidence>
<feature type="compositionally biased region" description="Basic and acidic residues" evidence="25">
    <location>
        <begin position="1037"/>
        <end position="1046"/>
    </location>
</feature>
<feature type="binding site" evidence="21">
    <location>
        <position position="680"/>
    </location>
    <ligand>
        <name>L-glutamate</name>
        <dbReference type="ChEBI" id="CHEBI:29985"/>
    </ligand>
</feature>
<keyword evidence="14 24" id="KW-0628">Postsynaptic cell membrane</keyword>
<comment type="subcellular location">
    <subcellularLocation>
        <location evidence="17 24">Postsynaptic cell membrane</location>
        <topology evidence="17 24">Multi-pass membrane protein</topology>
    </subcellularLocation>
</comment>
<evidence type="ECO:0000256" key="10">
    <source>
        <dbReference type="ARBA" id="ARBA00023136"/>
    </source>
</evidence>
<evidence type="ECO:0000256" key="13">
    <source>
        <dbReference type="ARBA" id="ARBA00023180"/>
    </source>
</evidence>
<keyword evidence="2 24" id="KW-1003">Cell membrane</keyword>
<feature type="site" description="Interaction with the cone snail toxin Con-ikot-ikot" evidence="22">
    <location>
        <position position="686"/>
    </location>
</feature>
<evidence type="ECO:0000313" key="28">
    <source>
        <dbReference type="Ensembl" id="ENSAPEP00000032059.1"/>
    </source>
</evidence>
<dbReference type="Pfam" id="PF00060">
    <property type="entry name" value="Lig_chan"/>
    <property type="match status" value="1"/>
</dbReference>
<keyword evidence="4 24" id="KW-0732">Signal</keyword>
<evidence type="ECO:0000256" key="22">
    <source>
        <dbReference type="PIRSR" id="PIRSR601508-2"/>
    </source>
</evidence>
<dbReference type="InterPro" id="IPR001320">
    <property type="entry name" value="Iontro_rcpt_C"/>
</dbReference>
<dbReference type="OMA" id="KDTIFGD"/>
<evidence type="ECO:0000256" key="19">
    <source>
        <dbReference type="ARBA" id="ARBA00036239"/>
    </source>
</evidence>
<dbReference type="FunFam" id="3.40.190.10:FF:000038">
    <property type="entry name" value="Putative glutamate receptor ionotropic NMDA 2B"/>
    <property type="match status" value="1"/>
</dbReference>
<reference evidence="28 29" key="1">
    <citation type="submission" date="2018-03" db="EMBL/GenBank/DDBJ databases">
        <title>Finding Nemo's genes: A chromosome-scale reference assembly of the genome of the orange clownfish Amphiprion percula.</title>
        <authorList>
            <person name="Lehmann R."/>
        </authorList>
    </citation>
    <scope>NUCLEOTIDE SEQUENCE</scope>
</reference>
<dbReference type="Gene3D" id="3.40.50.2300">
    <property type="match status" value="2"/>
</dbReference>
<dbReference type="SMART" id="SM00918">
    <property type="entry name" value="Lig_chan-Glu_bd"/>
    <property type="match status" value="1"/>
</dbReference>
<evidence type="ECO:0000256" key="5">
    <source>
        <dbReference type="ARBA" id="ARBA00022837"/>
    </source>
</evidence>
<evidence type="ECO:0000256" key="2">
    <source>
        <dbReference type="ARBA" id="ARBA00022475"/>
    </source>
</evidence>
<feature type="transmembrane region" description="Helical" evidence="24">
    <location>
        <begin position="620"/>
        <end position="642"/>
    </location>
</feature>
<feature type="transmembrane region" description="Helical" evidence="24">
    <location>
        <begin position="548"/>
        <end position="570"/>
    </location>
</feature>
<feature type="domain" description="Ionotropic glutamate receptor C-terminal" evidence="26">
    <location>
        <begin position="418"/>
        <end position="789"/>
    </location>
</feature>
<feature type="site" description="Crucial to convey clamshell closure to channel opening" evidence="22">
    <location>
        <position position="653"/>
    </location>
</feature>
<evidence type="ECO:0000256" key="12">
    <source>
        <dbReference type="ARBA" id="ARBA00023170"/>
    </source>
</evidence>
<feature type="binding site" evidence="21">
    <location>
        <position position="504"/>
    </location>
    <ligand>
        <name>L-glutamate</name>
        <dbReference type="ChEBI" id="CHEBI:29985"/>
    </ligand>
</feature>
<dbReference type="PANTHER" id="PTHR18966">
    <property type="entry name" value="IONOTROPIC GLUTAMATE RECEPTOR"/>
    <property type="match status" value="1"/>
</dbReference>
<dbReference type="GO" id="GO:0004972">
    <property type="term" value="F:NMDA glutamate receptor activity"/>
    <property type="evidence" value="ECO:0007669"/>
    <property type="project" value="UniProtKB-ARBA"/>
</dbReference>
<feature type="binding site" evidence="21">
    <location>
        <position position="681"/>
    </location>
    <ligand>
        <name>L-glutamate</name>
        <dbReference type="ChEBI" id="CHEBI:29985"/>
    </ligand>
</feature>
<feature type="compositionally biased region" description="Pro residues" evidence="25">
    <location>
        <begin position="1017"/>
        <end position="1029"/>
    </location>
</feature>
<reference evidence="28" key="2">
    <citation type="submission" date="2025-08" db="UniProtKB">
        <authorList>
            <consortium name="Ensembl"/>
        </authorList>
    </citation>
    <scope>IDENTIFICATION</scope>
</reference>
<evidence type="ECO:0000256" key="14">
    <source>
        <dbReference type="ARBA" id="ARBA00023257"/>
    </source>
</evidence>
<evidence type="ECO:0000259" key="26">
    <source>
        <dbReference type="SMART" id="SM00079"/>
    </source>
</evidence>
<dbReference type="Proteomes" id="UP000265080">
    <property type="component" value="Chromosome 3"/>
</dbReference>
<evidence type="ECO:0000256" key="23">
    <source>
        <dbReference type="PIRSR" id="PIRSR601508-3"/>
    </source>
</evidence>
<dbReference type="CDD" id="cd06378">
    <property type="entry name" value="PBP1_iGluR_NMDA_NR2"/>
    <property type="match status" value="1"/>
</dbReference>
<feature type="region of interest" description="Disordered" evidence="25">
    <location>
        <begin position="1217"/>
        <end position="1291"/>
    </location>
</feature>
<reference evidence="28" key="3">
    <citation type="submission" date="2025-09" db="UniProtKB">
        <authorList>
            <consortium name="Ensembl"/>
        </authorList>
    </citation>
    <scope>IDENTIFICATION</scope>
</reference>
<dbReference type="FunFam" id="3.40.50.2300:FF:000020">
    <property type="entry name" value="Glutamate receptor ionotropic, NMDA 2B, putative"/>
    <property type="match status" value="1"/>
</dbReference>
<evidence type="ECO:0000256" key="7">
    <source>
        <dbReference type="ARBA" id="ARBA00022989"/>
    </source>
</evidence>
<dbReference type="InterPro" id="IPR001828">
    <property type="entry name" value="ANF_lig-bd_rcpt"/>
</dbReference>
<dbReference type="InterPro" id="IPR018884">
    <property type="entry name" value="NMDAR2_C"/>
</dbReference>
<feature type="binding site" evidence="21">
    <location>
        <position position="722"/>
    </location>
    <ligand>
        <name>L-glutamate</name>
        <dbReference type="ChEBI" id="CHEBI:29985"/>
    </ligand>
</feature>
<feature type="disulfide bond" evidence="23">
    <location>
        <begin position="736"/>
        <end position="791"/>
    </location>
</feature>
<keyword evidence="8 24" id="KW-0770">Synapse</keyword>
<dbReference type="SUPFAM" id="SSF53822">
    <property type="entry name" value="Periplasmic binding protein-like I"/>
    <property type="match status" value="1"/>
</dbReference>
<comment type="catalytic activity">
    <reaction evidence="20">
        <text>Ca(2+)(in) = Ca(2+)(out)</text>
        <dbReference type="Rhea" id="RHEA:29671"/>
        <dbReference type="ChEBI" id="CHEBI:29108"/>
    </reaction>
</comment>
<comment type="function">
    <text evidence="24">Receptor for glutamate that functions as a ligand-gated ion channel in the central nervous system and plays an important role in excitatory synaptic transmission. L-glutamate acts as an excitatory neurotransmitter at many synapses in the central nervous system.</text>
</comment>
<comment type="similarity">
    <text evidence="24">Belongs to the glutamate-gated ion channel (TC 1.A.10.1) family.</text>
</comment>
<dbReference type="Ensembl" id="ENSAPET00000032910.1">
    <property type="protein sequence ID" value="ENSAPEP00000032059.1"/>
    <property type="gene ID" value="ENSAPEG00000022754.1"/>
</dbReference>
<feature type="signal peptide" evidence="24">
    <location>
        <begin position="1"/>
        <end position="22"/>
    </location>
</feature>
<evidence type="ECO:0000256" key="16">
    <source>
        <dbReference type="ARBA" id="ARBA00023303"/>
    </source>
</evidence>
<dbReference type="InterPro" id="IPR028082">
    <property type="entry name" value="Peripla_BP_I"/>
</dbReference>
<feature type="binding site" evidence="21">
    <location>
        <position position="509"/>
    </location>
    <ligand>
        <name>L-glutamate</name>
        <dbReference type="ChEBI" id="CHEBI:29985"/>
    </ligand>
</feature>
<comment type="catalytic activity">
    <reaction evidence="19">
        <text>Na(+)(in) = Na(+)(out)</text>
        <dbReference type="Rhea" id="RHEA:34963"/>
        <dbReference type="ChEBI" id="CHEBI:29101"/>
    </reaction>
</comment>
<proteinExistence type="inferred from homology"/>